<feature type="transmembrane region" description="Helical" evidence="7">
    <location>
        <begin position="365"/>
        <end position="388"/>
    </location>
</feature>
<feature type="transmembrane region" description="Helical" evidence="7">
    <location>
        <begin position="340"/>
        <end position="359"/>
    </location>
</feature>
<comment type="subcellular location">
    <subcellularLocation>
        <location evidence="1 7">Cell inner membrane</location>
        <topology evidence="1 7">Multi-pass membrane protein</topology>
    </subcellularLocation>
</comment>
<dbReference type="EMBL" id="FNGI01000001">
    <property type="protein sequence ID" value="SDL05534.1"/>
    <property type="molecule type" value="Genomic_DNA"/>
</dbReference>
<evidence type="ECO:0000256" key="2">
    <source>
        <dbReference type="ARBA" id="ARBA00022475"/>
    </source>
</evidence>
<dbReference type="STRING" id="119000.SAMN05661010_00858"/>
<evidence type="ECO:0000256" key="3">
    <source>
        <dbReference type="ARBA" id="ARBA00022519"/>
    </source>
</evidence>
<evidence type="ECO:0000256" key="4">
    <source>
        <dbReference type="ARBA" id="ARBA00022692"/>
    </source>
</evidence>
<keyword evidence="10" id="KW-1185">Reference proteome</keyword>
<keyword evidence="4 7" id="KW-0812">Transmembrane</keyword>
<feature type="transmembrane region" description="Helical" evidence="7">
    <location>
        <begin position="52"/>
        <end position="71"/>
    </location>
</feature>
<dbReference type="GO" id="GO:0022857">
    <property type="term" value="F:transmembrane transporter activity"/>
    <property type="evidence" value="ECO:0007669"/>
    <property type="project" value="UniProtKB-UniRule"/>
</dbReference>
<feature type="transmembrane region" description="Helical" evidence="7">
    <location>
        <begin position="140"/>
        <end position="163"/>
    </location>
</feature>
<organism evidence="9 10">
    <name type="scientific">Modicisalibacter muralis</name>
    <dbReference type="NCBI Taxonomy" id="119000"/>
    <lineage>
        <taxon>Bacteria</taxon>
        <taxon>Pseudomonadati</taxon>
        <taxon>Pseudomonadota</taxon>
        <taxon>Gammaproteobacteria</taxon>
        <taxon>Oceanospirillales</taxon>
        <taxon>Halomonadaceae</taxon>
        <taxon>Modicisalibacter</taxon>
    </lineage>
</organism>
<gene>
    <name evidence="9" type="ORF">SAMN05661010_00858</name>
</gene>
<comment type="similarity">
    <text evidence="7">Belongs to the TRAP transporter large permease family.</text>
</comment>
<reference evidence="9 10" key="1">
    <citation type="submission" date="2016-10" db="EMBL/GenBank/DDBJ databases">
        <authorList>
            <person name="de Groot N.N."/>
        </authorList>
    </citation>
    <scope>NUCLEOTIDE SEQUENCE [LARGE SCALE GENOMIC DNA]</scope>
    <source>
        <strain evidence="9 10">DSM 14789</strain>
    </source>
</reference>
<evidence type="ECO:0000256" key="5">
    <source>
        <dbReference type="ARBA" id="ARBA00022989"/>
    </source>
</evidence>
<evidence type="ECO:0000256" key="7">
    <source>
        <dbReference type="RuleBase" id="RU369079"/>
    </source>
</evidence>
<evidence type="ECO:0000313" key="10">
    <source>
        <dbReference type="Proteomes" id="UP000198654"/>
    </source>
</evidence>
<keyword evidence="5 7" id="KW-1133">Transmembrane helix</keyword>
<dbReference type="NCBIfam" id="TIGR00786">
    <property type="entry name" value="dctM"/>
    <property type="match status" value="1"/>
</dbReference>
<protein>
    <recommendedName>
        <fullName evidence="7">TRAP transporter large permease protein</fullName>
    </recommendedName>
</protein>
<feature type="transmembrane region" description="Helical" evidence="7">
    <location>
        <begin position="311"/>
        <end position="333"/>
    </location>
</feature>
<dbReference type="PIRSF" id="PIRSF006066">
    <property type="entry name" value="HI0050"/>
    <property type="match status" value="1"/>
</dbReference>
<sequence>MIGAFEVFIGFVILLGMMAIGVHVAVAIFSVAAIGTLMYLGLPLLYSFGDTLWGTLNDFLLTAIPLFILLGELLLRSGVTERMYSALSVWLSRMPGGLLHTNIGASTVFAAMSGSSVATAATIGTVALPALSGRGYSERLAVGTLAAGATLGILIPPSINMIIYGAITNTSIGKLFIAGILPGLILAGAFMLTIMLFSLLHPGVAGDEEPRVPLAQRLRSLVDLLPPAFVFAIVIGSIYSGWATPTEAAALGVVAALVLAAINRKLTLTMLHECFLSMARTTAMILLIIVAAFFMNYIVGILGIPFTLTNWVADLGLTPLGLILALVVFYLVLGCFLETLSMMIATVPIVVPMVVQFGFDPVWFGIFLVIMMEISLITPPIGMNLYVVQGVRGKGSITDVMLGSLPFLAIMLAFVMLIIIWPELVLWLPNAMGGN</sequence>
<evidence type="ECO:0000313" key="9">
    <source>
        <dbReference type="EMBL" id="SDL05534.1"/>
    </source>
</evidence>
<feature type="transmembrane region" description="Helical" evidence="7">
    <location>
        <begin position="278"/>
        <end position="299"/>
    </location>
</feature>
<dbReference type="InterPro" id="IPR004681">
    <property type="entry name" value="TRAP_DctM"/>
</dbReference>
<evidence type="ECO:0000256" key="6">
    <source>
        <dbReference type="ARBA" id="ARBA00023136"/>
    </source>
</evidence>
<dbReference type="OrthoDB" id="9796052at2"/>
<dbReference type="AlphaFoldDB" id="A0A1G9GY80"/>
<comment type="subunit">
    <text evidence="7">The complex comprises the extracytoplasmic solute receptor protein and the two transmembrane proteins.</text>
</comment>
<keyword evidence="3 7" id="KW-0997">Cell inner membrane</keyword>
<proteinExistence type="inferred from homology"/>
<feature type="domain" description="TRAP C4-dicarboxylate transport system permease DctM subunit" evidence="8">
    <location>
        <begin position="11"/>
        <end position="424"/>
    </location>
</feature>
<name>A0A1G9GY80_9GAMM</name>
<dbReference type="Proteomes" id="UP000198654">
    <property type="component" value="Unassembled WGS sequence"/>
</dbReference>
<accession>A0A1G9GY80</accession>
<keyword evidence="7" id="KW-0813">Transport</keyword>
<keyword evidence="6 7" id="KW-0472">Membrane</keyword>
<dbReference type="PANTHER" id="PTHR33362">
    <property type="entry name" value="SIALIC ACID TRAP TRANSPORTER PERMEASE PROTEIN SIAT-RELATED"/>
    <property type="match status" value="1"/>
</dbReference>
<dbReference type="InterPro" id="IPR010656">
    <property type="entry name" value="DctM"/>
</dbReference>
<dbReference type="PANTHER" id="PTHR33362:SF5">
    <property type="entry name" value="C4-DICARBOXYLATE TRAP TRANSPORTER LARGE PERMEASE PROTEIN DCTM"/>
    <property type="match status" value="1"/>
</dbReference>
<feature type="transmembrane region" description="Helical" evidence="7">
    <location>
        <begin position="175"/>
        <end position="200"/>
    </location>
</feature>
<feature type="transmembrane region" description="Helical" evidence="7">
    <location>
        <begin position="400"/>
        <end position="421"/>
    </location>
</feature>
<dbReference type="Pfam" id="PF06808">
    <property type="entry name" value="DctM"/>
    <property type="match status" value="1"/>
</dbReference>
<evidence type="ECO:0000259" key="8">
    <source>
        <dbReference type="Pfam" id="PF06808"/>
    </source>
</evidence>
<keyword evidence="2" id="KW-1003">Cell membrane</keyword>
<feature type="transmembrane region" description="Helical" evidence="7">
    <location>
        <begin position="7"/>
        <end position="40"/>
    </location>
</feature>
<feature type="transmembrane region" description="Helical" evidence="7">
    <location>
        <begin position="109"/>
        <end position="128"/>
    </location>
</feature>
<comment type="function">
    <text evidence="7">Part of the tripartite ATP-independent periplasmic (TRAP) transport system.</text>
</comment>
<evidence type="ECO:0000256" key="1">
    <source>
        <dbReference type="ARBA" id="ARBA00004429"/>
    </source>
</evidence>
<feature type="transmembrane region" description="Helical" evidence="7">
    <location>
        <begin position="248"/>
        <end position="266"/>
    </location>
</feature>
<dbReference type="RefSeq" id="WP_089725783.1">
    <property type="nucleotide sequence ID" value="NZ_FNGI01000001.1"/>
</dbReference>
<dbReference type="GO" id="GO:0005886">
    <property type="term" value="C:plasma membrane"/>
    <property type="evidence" value="ECO:0007669"/>
    <property type="project" value="UniProtKB-SubCell"/>
</dbReference>